<dbReference type="InterPro" id="IPR036388">
    <property type="entry name" value="WH-like_DNA-bd_sf"/>
</dbReference>
<dbReference type="Proteomes" id="UP001197847">
    <property type="component" value="Unassembled WGS sequence"/>
</dbReference>
<gene>
    <name evidence="5" type="ORF">DW001_01635</name>
    <name evidence="4" type="ORF">DW038_01185</name>
    <name evidence="3" type="ORF">DW703_00420</name>
    <name evidence="2" type="ORF">LK487_01470</name>
</gene>
<evidence type="ECO:0000313" key="8">
    <source>
        <dbReference type="Proteomes" id="UP000286181"/>
    </source>
</evidence>
<dbReference type="CDD" id="cd06171">
    <property type="entry name" value="Sigma70_r4"/>
    <property type="match status" value="1"/>
</dbReference>
<dbReference type="EMBL" id="JAJFBX010000001">
    <property type="protein sequence ID" value="MCC2745716.1"/>
    <property type="molecule type" value="Genomic_DNA"/>
</dbReference>
<evidence type="ECO:0000313" key="7">
    <source>
        <dbReference type="Proteomes" id="UP000283501"/>
    </source>
</evidence>
<reference evidence="2" key="2">
    <citation type="submission" date="2021-10" db="EMBL/GenBank/DDBJ databases">
        <title>Collection of gut derived symbiotic bacterial strains cultured from healthy donors.</title>
        <authorList>
            <person name="Lin H."/>
            <person name="Littmann E."/>
            <person name="Claire K."/>
            <person name="Pamer E."/>
        </authorList>
    </citation>
    <scope>NUCLEOTIDE SEQUENCE</scope>
    <source>
        <strain evidence="2">MSK.22.92</strain>
    </source>
</reference>
<evidence type="ECO:0000313" key="6">
    <source>
        <dbReference type="Proteomes" id="UP000266698"/>
    </source>
</evidence>
<dbReference type="AlphaFoldDB" id="A0A396FNS5"/>
<accession>A0A396FNS5</accession>
<dbReference type="EMBL" id="QRPB01000002">
    <property type="protein sequence ID" value="RHL82697.1"/>
    <property type="molecule type" value="Genomic_DNA"/>
</dbReference>
<dbReference type="SUPFAM" id="SSF88659">
    <property type="entry name" value="Sigma3 and sigma4 domains of RNA polymerase sigma factors"/>
    <property type="match status" value="1"/>
</dbReference>
<evidence type="ECO:0000313" key="5">
    <source>
        <dbReference type="EMBL" id="RHL82697.1"/>
    </source>
</evidence>
<dbReference type="GO" id="GO:0006352">
    <property type="term" value="P:DNA-templated transcription initiation"/>
    <property type="evidence" value="ECO:0007669"/>
    <property type="project" value="InterPro"/>
</dbReference>
<dbReference type="Gene3D" id="1.10.10.10">
    <property type="entry name" value="Winged helix-like DNA-binding domain superfamily/Winged helix DNA-binding domain"/>
    <property type="match status" value="1"/>
</dbReference>
<dbReference type="EMBL" id="QROF01000001">
    <property type="protein sequence ID" value="RHL08052.1"/>
    <property type="molecule type" value="Genomic_DNA"/>
</dbReference>
<dbReference type="InterPro" id="IPR013249">
    <property type="entry name" value="RNA_pol_sigma70_r4_t2"/>
</dbReference>
<dbReference type="Proteomes" id="UP000283501">
    <property type="component" value="Unassembled WGS sequence"/>
</dbReference>
<dbReference type="GO" id="GO:0016987">
    <property type="term" value="F:sigma factor activity"/>
    <property type="evidence" value="ECO:0007669"/>
    <property type="project" value="InterPro"/>
</dbReference>
<proteinExistence type="predicted"/>
<dbReference type="GeneID" id="75079175"/>
<evidence type="ECO:0000313" key="4">
    <source>
        <dbReference type="EMBL" id="RHL08052.1"/>
    </source>
</evidence>
<dbReference type="Pfam" id="PF08281">
    <property type="entry name" value="Sigma70_r4_2"/>
    <property type="match status" value="1"/>
</dbReference>
<dbReference type="GO" id="GO:0003677">
    <property type="term" value="F:DNA binding"/>
    <property type="evidence" value="ECO:0007669"/>
    <property type="project" value="InterPro"/>
</dbReference>
<reference evidence="6 7" key="1">
    <citation type="submission" date="2018-08" db="EMBL/GenBank/DDBJ databases">
        <title>A genome reference for cultivated species of the human gut microbiota.</title>
        <authorList>
            <person name="Zou Y."/>
            <person name="Xue W."/>
            <person name="Luo G."/>
        </authorList>
    </citation>
    <scope>NUCLEOTIDE SEQUENCE [LARGE SCALE GENOMIC DNA]</scope>
    <source>
        <strain evidence="5 6">AF36-2BH</strain>
        <strain evidence="4 8">AF39-14AC</strain>
        <strain evidence="3 7">AM26-2LB</strain>
    </source>
</reference>
<dbReference type="NCBIfam" id="TIGR02937">
    <property type="entry name" value="sigma70-ECF"/>
    <property type="match status" value="1"/>
</dbReference>
<protein>
    <submittedName>
        <fullName evidence="5">Sigma-70 family RNA polymerase sigma factor</fullName>
    </submittedName>
</protein>
<comment type="caution">
    <text evidence="5">The sequence shown here is derived from an EMBL/GenBank/DDBJ whole genome shotgun (WGS) entry which is preliminary data.</text>
</comment>
<dbReference type="InterPro" id="IPR013324">
    <property type="entry name" value="RNA_pol_sigma_r3/r4-like"/>
</dbReference>
<dbReference type="Proteomes" id="UP000286181">
    <property type="component" value="Unassembled WGS sequence"/>
</dbReference>
<evidence type="ECO:0000313" key="2">
    <source>
        <dbReference type="EMBL" id="MCC2745716.1"/>
    </source>
</evidence>
<evidence type="ECO:0000259" key="1">
    <source>
        <dbReference type="Pfam" id="PF08281"/>
    </source>
</evidence>
<feature type="domain" description="RNA polymerase sigma factor 70 region 4 type 2" evidence="1">
    <location>
        <begin position="99"/>
        <end position="144"/>
    </location>
</feature>
<dbReference type="Proteomes" id="UP000266698">
    <property type="component" value="Unassembled WGS sequence"/>
</dbReference>
<dbReference type="EMBL" id="QSKY01000001">
    <property type="protein sequence ID" value="RHF08425.1"/>
    <property type="molecule type" value="Genomic_DNA"/>
</dbReference>
<dbReference type="InterPro" id="IPR014284">
    <property type="entry name" value="RNA_pol_sigma-70_dom"/>
</dbReference>
<name>A0A396FNS5_9FIRM</name>
<sequence>MNEKHPNRKKDKHNPYTLMIVEGRYYLSFKDGRGVMQNIEIEKVLYDLFNRFELEDISYLNRVSRHIEHSELTENSLNDRVFYKEESLEETVSRCIEYELLHKAISKLPETQRRRLLLYFFGELSYEQIAKLEGCTKMAVKGSVDIALKKLKKLFEKF</sequence>
<organism evidence="5 6">
    <name type="scientific">Agathobacter rectalis</name>
    <dbReference type="NCBI Taxonomy" id="39491"/>
    <lineage>
        <taxon>Bacteria</taxon>
        <taxon>Bacillati</taxon>
        <taxon>Bacillota</taxon>
        <taxon>Clostridia</taxon>
        <taxon>Lachnospirales</taxon>
        <taxon>Lachnospiraceae</taxon>
        <taxon>Agathobacter</taxon>
    </lineage>
</organism>
<dbReference type="RefSeq" id="WP_025577699.1">
    <property type="nucleotide sequence ID" value="NZ_JAAISB010000001.1"/>
</dbReference>
<evidence type="ECO:0000313" key="3">
    <source>
        <dbReference type="EMBL" id="RHF08425.1"/>
    </source>
</evidence>